<feature type="compositionally biased region" description="Basic residues" evidence="1">
    <location>
        <begin position="198"/>
        <end position="208"/>
    </location>
</feature>
<dbReference type="Proteomes" id="UP000282613">
    <property type="component" value="Unassembled WGS sequence"/>
</dbReference>
<feature type="compositionally biased region" description="Polar residues" evidence="1">
    <location>
        <begin position="167"/>
        <end position="178"/>
    </location>
</feature>
<evidence type="ECO:0000313" key="5">
    <source>
        <dbReference type="WBParaSite" id="TASK_0000729601-mRNA-1"/>
    </source>
</evidence>
<dbReference type="EMBL" id="UYRS01018599">
    <property type="protein sequence ID" value="VDK38151.1"/>
    <property type="molecule type" value="Genomic_DNA"/>
</dbReference>
<reference evidence="3 4" key="2">
    <citation type="submission" date="2018-11" db="EMBL/GenBank/DDBJ databases">
        <authorList>
            <consortium name="Pathogen Informatics"/>
        </authorList>
    </citation>
    <scope>NUCLEOTIDE SEQUENCE [LARGE SCALE GENOMIC DNA]</scope>
</reference>
<proteinExistence type="predicted"/>
<name>A0A0R3W9X6_TAEAS</name>
<evidence type="ECO:0000313" key="3">
    <source>
        <dbReference type="EMBL" id="VDK38151.1"/>
    </source>
</evidence>
<keyword evidence="2" id="KW-0472">Membrane</keyword>
<feature type="compositionally biased region" description="Polar residues" evidence="1">
    <location>
        <begin position="114"/>
        <end position="124"/>
    </location>
</feature>
<accession>A0A0R3W9X6</accession>
<evidence type="ECO:0000256" key="1">
    <source>
        <dbReference type="SAM" id="MobiDB-lite"/>
    </source>
</evidence>
<dbReference type="AlphaFoldDB" id="A0A0R3W9X6"/>
<reference evidence="5" key="1">
    <citation type="submission" date="2017-02" db="UniProtKB">
        <authorList>
            <consortium name="WormBaseParasite"/>
        </authorList>
    </citation>
    <scope>IDENTIFICATION</scope>
</reference>
<keyword evidence="4" id="KW-1185">Reference proteome</keyword>
<sequence length="208" mass="22736">MAGVVDVLSSSLLHLGVATSVVVFSLFIFFKYLYKRGSSVSPLKSSQKKTTHKKGEGKSNQQTAKVAKSAAKTQPQPSKDVSVNSTPRTRKNDSPKAQVPVTTEEDDWVKVKSAKSQSGQSPSKESAKAGTKSKKSDNQSKKSQKQQNKKSERSPKAENRDEEGKNSGDSSPVKSTYVPTAPAVEKPAEDEWQEIPSSKRKKQRARKE</sequence>
<organism evidence="5">
    <name type="scientific">Taenia asiatica</name>
    <name type="common">Asian tapeworm</name>
    <dbReference type="NCBI Taxonomy" id="60517"/>
    <lineage>
        <taxon>Eukaryota</taxon>
        <taxon>Metazoa</taxon>
        <taxon>Spiralia</taxon>
        <taxon>Lophotrochozoa</taxon>
        <taxon>Platyhelminthes</taxon>
        <taxon>Cestoda</taxon>
        <taxon>Eucestoda</taxon>
        <taxon>Cyclophyllidea</taxon>
        <taxon>Taeniidae</taxon>
        <taxon>Taenia</taxon>
    </lineage>
</organism>
<protein>
    <submittedName>
        <fullName evidence="3 5">Uncharacterized protein</fullName>
    </submittedName>
</protein>
<evidence type="ECO:0000256" key="2">
    <source>
        <dbReference type="SAM" id="Phobius"/>
    </source>
</evidence>
<keyword evidence="2" id="KW-1133">Transmembrane helix</keyword>
<dbReference type="WBParaSite" id="TASK_0000729601-mRNA-1">
    <property type="protein sequence ID" value="TASK_0000729601-mRNA-1"/>
    <property type="gene ID" value="TASK_0000729601"/>
</dbReference>
<feature type="compositionally biased region" description="Polar residues" evidence="1">
    <location>
        <begin position="71"/>
        <end position="87"/>
    </location>
</feature>
<feature type="region of interest" description="Disordered" evidence="1">
    <location>
        <begin position="41"/>
        <end position="208"/>
    </location>
</feature>
<gene>
    <name evidence="3" type="ORF">TASK_LOCUS7297</name>
</gene>
<evidence type="ECO:0000313" key="4">
    <source>
        <dbReference type="Proteomes" id="UP000282613"/>
    </source>
</evidence>
<feature type="transmembrane region" description="Helical" evidence="2">
    <location>
        <begin position="12"/>
        <end position="34"/>
    </location>
</feature>
<feature type="compositionally biased region" description="Basic and acidic residues" evidence="1">
    <location>
        <begin position="149"/>
        <end position="166"/>
    </location>
</feature>
<keyword evidence="2" id="KW-0812">Transmembrane</keyword>
<dbReference type="OrthoDB" id="10522363at2759"/>